<proteinExistence type="predicted"/>
<feature type="region of interest" description="Disordered" evidence="1">
    <location>
        <begin position="435"/>
        <end position="564"/>
    </location>
</feature>
<dbReference type="AlphaFoldDB" id="A0A6A5SLE0"/>
<sequence>MCRIEERIYISADGHRSVFEDPYPCEKVRGGRLCSKIKRRTTEYNHKRGTTSRDDTPSPINPPTPKGTGTYLVQQRRPSGSGTRPPIRDGPKPIKPEIIIEFGSKKDKGKKYSSVSVSTKGYNRSSLGTAYIGSNDTAIESLGSDASYTIRTGFPEAPLPPSATFSQPNSYIATPNVTHGYHHGHTSSASSFTGSSHPPSLYVTSDDYDSPITQRTAKYPATIIHNPPTAAPSSPSRRQPGTSSYRTTFVAPQGFSQEQHAPDSLYPADYADFADRSASSHASSGAPEFTRRPKNTEERRKKRDKDHRRDEELERMAAAELVKAENFKQVRFELDRADSRAKERAEKAYAEKEKERAASRQEHHRRKEEERVEREKREKRERKEDLVKQRREEKSKPPTTEFNPVGTRRMSATMTPTQLAEQRLLLAAEGLHMQSEREAAEMREREERNAAFKQQQETPGYYDPRGGDRTLTNTISGMARRNSITRHSSVSSPVRPAGLTRTGSKRRTSIIQPNPPAINTQVPAENITTRPTSSRARAPPPLSFPAHFNQDYSRPPPSARRSSFTQDHPFAALPTRSLVPSLDNSFAPASAVISPTAASHDPWDLRVDQDAVPSILPSGDARYNTIQQRGAAVINRSATKGAQQATLRAMDRGVAGYADDYETDSDSPVDRTPVYASRIGLIGKGKKKY</sequence>
<reference evidence="2" key="1">
    <citation type="journal article" date="2020" name="Stud. Mycol.">
        <title>101 Dothideomycetes genomes: a test case for predicting lifestyles and emergence of pathogens.</title>
        <authorList>
            <person name="Haridas S."/>
            <person name="Albert R."/>
            <person name="Binder M."/>
            <person name="Bloem J."/>
            <person name="Labutti K."/>
            <person name="Salamov A."/>
            <person name="Andreopoulos B."/>
            <person name="Baker S."/>
            <person name="Barry K."/>
            <person name="Bills G."/>
            <person name="Bluhm B."/>
            <person name="Cannon C."/>
            <person name="Castanera R."/>
            <person name="Culley D."/>
            <person name="Daum C."/>
            <person name="Ezra D."/>
            <person name="Gonzalez J."/>
            <person name="Henrissat B."/>
            <person name="Kuo A."/>
            <person name="Liang C."/>
            <person name="Lipzen A."/>
            <person name="Lutzoni F."/>
            <person name="Magnuson J."/>
            <person name="Mondo S."/>
            <person name="Nolan M."/>
            <person name="Ohm R."/>
            <person name="Pangilinan J."/>
            <person name="Park H.-J."/>
            <person name="Ramirez L."/>
            <person name="Alfaro M."/>
            <person name="Sun H."/>
            <person name="Tritt A."/>
            <person name="Yoshinaga Y."/>
            <person name="Zwiers L.-H."/>
            <person name="Turgeon B."/>
            <person name="Goodwin S."/>
            <person name="Spatafora J."/>
            <person name="Crous P."/>
            <person name="Grigoriev I."/>
        </authorList>
    </citation>
    <scope>NUCLEOTIDE SEQUENCE</scope>
    <source>
        <strain evidence="2">CBS 161.51</strain>
    </source>
</reference>
<organism evidence="2 3">
    <name type="scientific">Clathrospora elynae</name>
    <dbReference type="NCBI Taxonomy" id="706981"/>
    <lineage>
        <taxon>Eukaryota</taxon>
        <taxon>Fungi</taxon>
        <taxon>Dikarya</taxon>
        <taxon>Ascomycota</taxon>
        <taxon>Pezizomycotina</taxon>
        <taxon>Dothideomycetes</taxon>
        <taxon>Pleosporomycetidae</taxon>
        <taxon>Pleosporales</taxon>
        <taxon>Diademaceae</taxon>
        <taxon>Clathrospora</taxon>
    </lineage>
</organism>
<evidence type="ECO:0000313" key="2">
    <source>
        <dbReference type="EMBL" id="KAF1940444.1"/>
    </source>
</evidence>
<protein>
    <submittedName>
        <fullName evidence="2">Uncharacterized protein</fullName>
    </submittedName>
</protein>
<feature type="compositionally biased region" description="Low complexity" evidence="1">
    <location>
        <begin position="227"/>
        <end position="240"/>
    </location>
</feature>
<dbReference type="Proteomes" id="UP000800038">
    <property type="component" value="Unassembled WGS sequence"/>
</dbReference>
<feature type="compositionally biased region" description="Basic and acidic residues" evidence="1">
    <location>
        <begin position="435"/>
        <end position="450"/>
    </location>
</feature>
<evidence type="ECO:0000256" key="1">
    <source>
        <dbReference type="SAM" id="MobiDB-lite"/>
    </source>
</evidence>
<feature type="region of interest" description="Disordered" evidence="1">
    <location>
        <begin position="37"/>
        <end position="102"/>
    </location>
</feature>
<feature type="region of interest" description="Disordered" evidence="1">
    <location>
        <begin position="159"/>
        <end position="415"/>
    </location>
</feature>
<feature type="compositionally biased region" description="Low complexity" evidence="1">
    <location>
        <begin position="186"/>
        <end position="200"/>
    </location>
</feature>
<feature type="compositionally biased region" description="Basic and acidic residues" evidence="1">
    <location>
        <begin position="86"/>
        <end position="95"/>
    </location>
</feature>
<feature type="compositionally biased region" description="Basic and acidic residues" evidence="1">
    <location>
        <begin position="40"/>
        <end position="56"/>
    </location>
</feature>
<feature type="compositionally biased region" description="Polar residues" evidence="1">
    <location>
        <begin position="509"/>
        <end position="527"/>
    </location>
</feature>
<accession>A0A6A5SLE0</accession>
<feature type="compositionally biased region" description="Low complexity" evidence="1">
    <location>
        <begin position="528"/>
        <end position="537"/>
    </location>
</feature>
<dbReference type="EMBL" id="ML976063">
    <property type="protein sequence ID" value="KAF1940444.1"/>
    <property type="molecule type" value="Genomic_DNA"/>
</dbReference>
<dbReference type="OrthoDB" id="3937441at2759"/>
<gene>
    <name evidence="2" type="ORF">EJ02DRAFT_230161</name>
</gene>
<feature type="compositionally biased region" description="Basic and acidic residues" evidence="1">
    <location>
        <begin position="307"/>
        <end position="396"/>
    </location>
</feature>
<name>A0A6A5SLE0_9PLEO</name>
<keyword evidence="3" id="KW-1185">Reference proteome</keyword>
<feature type="compositionally biased region" description="Polar residues" evidence="1">
    <location>
        <begin position="71"/>
        <end position="82"/>
    </location>
</feature>
<evidence type="ECO:0000313" key="3">
    <source>
        <dbReference type="Proteomes" id="UP000800038"/>
    </source>
</evidence>
<feature type="compositionally biased region" description="Basic and acidic residues" evidence="1">
    <location>
        <begin position="289"/>
        <end position="299"/>
    </location>
</feature>
<feature type="compositionally biased region" description="Polar residues" evidence="1">
    <location>
        <begin position="163"/>
        <end position="177"/>
    </location>
</feature>